<accession>A0A919ESA3</accession>
<reference evidence="1" key="2">
    <citation type="submission" date="2020-09" db="EMBL/GenBank/DDBJ databases">
        <authorList>
            <person name="Sun Q."/>
            <person name="Ohkuma M."/>
        </authorList>
    </citation>
    <scope>NUCLEOTIDE SEQUENCE</scope>
    <source>
        <strain evidence="1">JCM 4122</strain>
    </source>
</reference>
<dbReference type="Proteomes" id="UP000632849">
    <property type="component" value="Unassembled WGS sequence"/>
</dbReference>
<evidence type="ECO:0008006" key="3">
    <source>
        <dbReference type="Google" id="ProtNLM"/>
    </source>
</evidence>
<comment type="caution">
    <text evidence="1">The sequence shown here is derived from an EMBL/GenBank/DDBJ whole genome shotgun (WGS) entry which is preliminary data.</text>
</comment>
<keyword evidence="2" id="KW-1185">Reference proteome</keyword>
<dbReference type="Gene3D" id="3.30.10.10">
    <property type="entry name" value="Trypsin Inhibitor V, subunit A"/>
    <property type="match status" value="1"/>
</dbReference>
<gene>
    <name evidence="1" type="ORF">GCM10017667_62530</name>
</gene>
<dbReference type="Pfam" id="PF11720">
    <property type="entry name" value="Inhibitor_I78"/>
    <property type="match status" value="1"/>
</dbReference>
<organism evidence="1 2">
    <name type="scientific">Streptomyces filamentosus</name>
    <name type="common">Streptomyces roseosporus</name>
    <dbReference type="NCBI Taxonomy" id="67294"/>
    <lineage>
        <taxon>Bacteria</taxon>
        <taxon>Bacillati</taxon>
        <taxon>Actinomycetota</taxon>
        <taxon>Actinomycetes</taxon>
        <taxon>Kitasatosporales</taxon>
        <taxon>Streptomycetaceae</taxon>
        <taxon>Streptomyces</taxon>
    </lineage>
</organism>
<evidence type="ECO:0000313" key="2">
    <source>
        <dbReference type="Proteomes" id="UP000632849"/>
    </source>
</evidence>
<sequence>MAPLPSTPEPPRDVPDSYVGLDADDAGRLARTRGWRVVRALPPGTVVTMEYLAGRLNFEVEDGTVTRCWTG</sequence>
<evidence type="ECO:0000313" key="1">
    <source>
        <dbReference type="EMBL" id="GHG19195.1"/>
    </source>
</evidence>
<reference evidence="1" key="1">
    <citation type="journal article" date="2014" name="Int. J. Syst. Evol. Microbiol.">
        <title>Complete genome sequence of Corynebacterium casei LMG S-19264T (=DSM 44701T), isolated from a smear-ripened cheese.</title>
        <authorList>
            <consortium name="US DOE Joint Genome Institute (JGI-PGF)"/>
            <person name="Walter F."/>
            <person name="Albersmeier A."/>
            <person name="Kalinowski J."/>
            <person name="Ruckert C."/>
        </authorList>
    </citation>
    <scope>NUCLEOTIDE SEQUENCE</scope>
    <source>
        <strain evidence="1">JCM 4122</strain>
    </source>
</reference>
<name>A0A919ESA3_STRFL</name>
<dbReference type="EMBL" id="BNBE01000003">
    <property type="protein sequence ID" value="GHG19195.1"/>
    <property type="molecule type" value="Genomic_DNA"/>
</dbReference>
<dbReference type="RefSeq" id="WP_150227469.1">
    <property type="nucleotide sequence ID" value="NZ_BNBE01000003.1"/>
</dbReference>
<proteinExistence type="predicted"/>
<dbReference type="AlphaFoldDB" id="A0A919ESA3"/>
<dbReference type="InterPro" id="IPR021719">
    <property type="entry name" value="Prot_inh_I78"/>
</dbReference>
<protein>
    <recommendedName>
        <fullName evidence="3">Proteinase inhibitor I78</fullName>
    </recommendedName>
</protein>
<dbReference type="GeneID" id="95658450"/>